<dbReference type="PANTHER" id="PTHR30408">
    <property type="entry name" value="TYPE-1 RESTRICTION ENZYME ECOKI SPECIFICITY PROTEIN"/>
    <property type="match status" value="1"/>
</dbReference>
<evidence type="ECO:0000256" key="2">
    <source>
        <dbReference type="ARBA" id="ARBA00022747"/>
    </source>
</evidence>
<feature type="domain" description="Type I restriction modification DNA specificity" evidence="4">
    <location>
        <begin position="3"/>
        <end position="186"/>
    </location>
</feature>
<protein>
    <submittedName>
        <fullName evidence="5">Restriction endonuclease subunit S</fullName>
        <ecNumber evidence="5">3.1.21.-</ecNumber>
    </submittedName>
</protein>
<dbReference type="GO" id="GO:0004519">
    <property type="term" value="F:endonuclease activity"/>
    <property type="evidence" value="ECO:0007669"/>
    <property type="project" value="UniProtKB-KW"/>
</dbReference>
<gene>
    <name evidence="5" type="ORF">ACFFUV_10425</name>
</gene>
<dbReference type="RefSeq" id="WP_390192167.1">
    <property type="nucleotide sequence ID" value="NZ_JBHMEP010000002.1"/>
</dbReference>
<comment type="caution">
    <text evidence="5">The sequence shown here is derived from an EMBL/GenBank/DDBJ whole genome shotgun (WGS) entry which is preliminary data.</text>
</comment>
<evidence type="ECO:0000313" key="5">
    <source>
        <dbReference type="EMBL" id="MFB9135374.1"/>
    </source>
</evidence>
<dbReference type="Proteomes" id="UP001589645">
    <property type="component" value="Unassembled WGS sequence"/>
</dbReference>
<accession>A0ABV5HML9</accession>
<proteinExistence type="inferred from homology"/>
<keyword evidence="6" id="KW-1185">Reference proteome</keyword>
<keyword evidence="2" id="KW-0680">Restriction system</keyword>
<evidence type="ECO:0000256" key="1">
    <source>
        <dbReference type="ARBA" id="ARBA00010923"/>
    </source>
</evidence>
<evidence type="ECO:0000259" key="4">
    <source>
        <dbReference type="Pfam" id="PF01420"/>
    </source>
</evidence>
<keyword evidence="3" id="KW-0238">DNA-binding</keyword>
<keyword evidence="5" id="KW-0255">Endonuclease</keyword>
<dbReference type="InterPro" id="IPR044946">
    <property type="entry name" value="Restrct_endonuc_typeI_TRD_sf"/>
</dbReference>
<dbReference type="Pfam" id="PF01420">
    <property type="entry name" value="Methylase_S"/>
    <property type="match status" value="1"/>
</dbReference>
<evidence type="ECO:0000313" key="6">
    <source>
        <dbReference type="Proteomes" id="UP001589645"/>
    </source>
</evidence>
<comment type="similarity">
    <text evidence="1">Belongs to the type-I restriction system S methylase family.</text>
</comment>
<dbReference type="GO" id="GO:0016787">
    <property type="term" value="F:hydrolase activity"/>
    <property type="evidence" value="ECO:0007669"/>
    <property type="project" value="UniProtKB-KW"/>
</dbReference>
<dbReference type="EC" id="3.1.21.-" evidence="5"/>
<dbReference type="InterPro" id="IPR052021">
    <property type="entry name" value="Type-I_RS_S_subunit"/>
</dbReference>
<organism evidence="5 6">
    <name type="scientific">Vibrio olivae</name>
    <dbReference type="NCBI Taxonomy" id="1243002"/>
    <lineage>
        <taxon>Bacteria</taxon>
        <taxon>Pseudomonadati</taxon>
        <taxon>Pseudomonadota</taxon>
        <taxon>Gammaproteobacteria</taxon>
        <taxon>Vibrionales</taxon>
        <taxon>Vibrionaceae</taxon>
        <taxon>Vibrio</taxon>
    </lineage>
</organism>
<sequence length="447" mass="50010">MKYNKVPLGDLITVLTDYHANGAYQKLKENVELLDDEDYALMVRTTNFESNDFSDSLKFISEHAYNFLEKSKVYGGDLIMNKIANAGSIYLMPDLKRPVSLAMNLFLIRVDEQKANPVYVYIFLKINEAYVKQFANGSVTKTITKDAVRNLEISLPPREVQNEIANQYNSLSKKIAVNSRINKILEEMAQAIFKSWFVDFDPVKAKMNGEQPEGMDAATASLFPEKLVESELGLIPEGWPVDQVGNHIDVTKGKSYKSAELQESTTALVTLKSFKRGGGYRMDGLKEYTGKYKPQQVIEAGDLVMSLTDVTQAAEIVGKPALVIDAPQYDTLVASLDVAILRPKETDAKQYFYGLMSTYRFHRYAESFATGTTVLHLSPKGITTFEFACPSAELVKKYHEFAAPIFAKIEANILESQELAKLRDTLLPKLLSGEIELGQAQELAEVE</sequence>
<dbReference type="SUPFAM" id="SSF116734">
    <property type="entry name" value="DNA methylase specificity domain"/>
    <property type="match status" value="2"/>
</dbReference>
<evidence type="ECO:0000256" key="3">
    <source>
        <dbReference type="ARBA" id="ARBA00023125"/>
    </source>
</evidence>
<dbReference type="EMBL" id="JBHMEP010000002">
    <property type="protein sequence ID" value="MFB9135374.1"/>
    <property type="molecule type" value="Genomic_DNA"/>
</dbReference>
<dbReference type="InterPro" id="IPR000055">
    <property type="entry name" value="Restrct_endonuc_typeI_TRD"/>
</dbReference>
<reference evidence="5 6" key="1">
    <citation type="submission" date="2024-09" db="EMBL/GenBank/DDBJ databases">
        <authorList>
            <person name="Sun Q."/>
            <person name="Mori K."/>
        </authorList>
    </citation>
    <scope>NUCLEOTIDE SEQUENCE [LARGE SCALE GENOMIC DNA]</scope>
    <source>
        <strain evidence="5 6">CECT 8064</strain>
    </source>
</reference>
<dbReference type="Gene3D" id="3.90.220.20">
    <property type="entry name" value="DNA methylase specificity domains"/>
    <property type="match status" value="2"/>
</dbReference>
<keyword evidence="5" id="KW-0378">Hydrolase</keyword>
<dbReference type="PANTHER" id="PTHR30408:SF13">
    <property type="entry name" value="TYPE I RESTRICTION ENZYME HINDI SPECIFICITY SUBUNIT"/>
    <property type="match status" value="1"/>
</dbReference>
<keyword evidence="5" id="KW-0540">Nuclease</keyword>
<name>A0ABV5HML9_9VIBR</name>